<dbReference type="GO" id="GO:0005615">
    <property type="term" value="C:extracellular space"/>
    <property type="evidence" value="ECO:0007669"/>
    <property type="project" value="TreeGrafter"/>
</dbReference>
<evidence type="ECO:0000313" key="1">
    <source>
        <dbReference type="EMBL" id="AFP12222.1"/>
    </source>
</evidence>
<dbReference type="EMBL" id="JW879705">
    <property type="protein sequence ID" value="AFP12222.1"/>
    <property type="molecule type" value="mRNA"/>
</dbReference>
<dbReference type="Gene3D" id="1.20.1250.10">
    <property type="match status" value="1"/>
</dbReference>
<dbReference type="SUPFAM" id="SSF47266">
    <property type="entry name" value="4-helical cytokines"/>
    <property type="match status" value="1"/>
</dbReference>
<dbReference type="InterPro" id="IPR003624">
    <property type="entry name" value="Leukemia_IF"/>
</dbReference>
<proteinExistence type="evidence at transcript level"/>
<dbReference type="PANTHER" id="PTHR10633:SF0">
    <property type="entry name" value="LEUKEMIA INHIBITORY FACTOR"/>
    <property type="match status" value="1"/>
</dbReference>
<dbReference type="GO" id="GO:0008083">
    <property type="term" value="F:growth factor activity"/>
    <property type="evidence" value="ECO:0007669"/>
    <property type="project" value="TreeGrafter"/>
</dbReference>
<protein>
    <submittedName>
        <fullName evidence="1">Leukemia inhibitory factor</fullName>
    </submittedName>
</protein>
<dbReference type="GO" id="GO:0048861">
    <property type="term" value="P:leukemia inhibitory factor signaling pathway"/>
    <property type="evidence" value="ECO:0007669"/>
    <property type="project" value="TreeGrafter"/>
</dbReference>
<dbReference type="GO" id="GO:0005125">
    <property type="term" value="F:cytokine activity"/>
    <property type="evidence" value="ECO:0007669"/>
    <property type="project" value="TreeGrafter"/>
</dbReference>
<dbReference type="PANTHER" id="PTHR10633">
    <property type="entry name" value="LEUKEMIA INHIBITORY FACTOR"/>
    <property type="match status" value="1"/>
</dbReference>
<sequence length="100" mass="11460">MKARDLLTLFLSLQGPPFSSNTNQLCRVSMLCLPKNLLHPELEEALLEIHAAIDFFDRQLGNVREQQQKLNARSKLLTDKLTANMNMLTSLRTHFPPRSE</sequence>
<organism evidence="1">
    <name type="scientific">Callorhinchus milii</name>
    <name type="common">Ghost shark</name>
    <dbReference type="NCBI Taxonomy" id="7868"/>
    <lineage>
        <taxon>Eukaryota</taxon>
        <taxon>Metazoa</taxon>
        <taxon>Chordata</taxon>
        <taxon>Craniata</taxon>
        <taxon>Vertebrata</taxon>
        <taxon>Chondrichthyes</taxon>
        <taxon>Holocephali</taxon>
        <taxon>Chimaeriformes</taxon>
        <taxon>Callorhinchidae</taxon>
        <taxon>Callorhinchus</taxon>
    </lineage>
</organism>
<reference evidence="1" key="1">
    <citation type="journal article" date="2014" name="Nature">
        <title>Elephant shark genome provides unique insights into gnathostome evolution.</title>
        <authorList>
            <consortium name="International Elephant Shark Genome Sequencing Consortium"/>
            <person name="Venkatesh B."/>
            <person name="Lee A.P."/>
            <person name="Ravi V."/>
            <person name="Maurya A.K."/>
            <person name="Lian M.M."/>
            <person name="Swann J.B."/>
            <person name="Ohta Y."/>
            <person name="Flajnik M.F."/>
            <person name="Sutoh Y."/>
            <person name="Kasahara M."/>
            <person name="Hoon S."/>
            <person name="Gangu V."/>
            <person name="Roy S.W."/>
            <person name="Irimia M."/>
            <person name="Korzh V."/>
            <person name="Kondrychyn I."/>
            <person name="Lim Z.W."/>
            <person name="Tay B.H."/>
            <person name="Tohari S."/>
            <person name="Kong K.W."/>
            <person name="Ho S."/>
            <person name="Lorente-Galdos B."/>
            <person name="Quilez J."/>
            <person name="Marques-Bonet T."/>
            <person name="Raney B.J."/>
            <person name="Ingham P.W."/>
            <person name="Tay A."/>
            <person name="Hillier L.W."/>
            <person name="Minx P."/>
            <person name="Boehm T."/>
            <person name="Wilson R.K."/>
            <person name="Brenner S."/>
            <person name="Warren W.C."/>
        </authorList>
    </citation>
    <scope>NUCLEOTIDE SEQUENCE</scope>
    <source>
        <tissue evidence="1">Liver</tissue>
    </source>
</reference>
<dbReference type="GO" id="GO:0005146">
    <property type="term" value="F:leukemia inhibitory factor receptor binding"/>
    <property type="evidence" value="ECO:0007669"/>
    <property type="project" value="InterPro"/>
</dbReference>
<feature type="non-terminal residue" evidence="1">
    <location>
        <position position="100"/>
    </location>
</feature>
<dbReference type="GO" id="GO:0045595">
    <property type="term" value="P:regulation of cell differentiation"/>
    <property type="evidence" value="ECO:0007669"/>
    <property type="project" value="TreeGrafter"/>
</dbReference>
<accession>V9LH59</accession>
<name>V9LH59_CALMI</name>
<dbReference type="InterPro" id="IPR009079">
    <property type="entry name" value="4_helix_cytokine-like_core"/>
</dbReference>
<dbReference type="AlphaFoldDB" id="V9LH59"/>
<dbReference type="GO" id="GO:0008284">
    <property type="term" value="P:positive regulation of cell population proliferation"/>
    <property type="evidence" value="ECO:0007669"/>
    <property type="project" value="TreeGrafter"/>
</dbReference>